<dbReference type="PANTHER" id="PTHR43861:SF1">
    <property type="entry name" value="TRANS-ACONITATE 2-METHYLTRANSFERASE"/>
    <property type="match status" value="1"/>
</dbReference>
<feature type="domain" description="Methyltransferase" evidence="3">
    <location>
        <begin position="49"/>
        <end position="143"/>
    </location>
</feature>
<gene>
    <name evidence="4" type="ORF">bcere0026_21500</name>
</gene>
<organism evidence="4">
    <name type="scientific">Bacillus mycoides</name>
    <dbReference type="NCBI Taxonomy" id="1405"/>
    <lineage>
        <taxon>Bacteria</taxon>
        <taxon>Bacillati</taxon>
        <taxon>Bacillota</taxon>
        <taxon>Bacilli</taxon>
        <taxon>Bacillales</taxon>
        <taxon>Bacillaceae</taxon>
        <taxon>Bacillus</taxon>
        <taxon>Bacillus cereus group</taxon>
    </lineage>
</organism>
<name>C2XTX9_BACMY</name>
<dbReference type="PANTHER" id="PTHR43861">
    <property type="entry name" value="TRANS-ACONITATE 2-METHYLTRANSFERASE-RELATED"/>
    <property type="match status" value="1"/>
</dbReference>
<dbReference type="GO" id="GO:0032259">
    <property type="term" value="P:methylation"/>
    <property type="evidence" value="ECO:0007669"/>
    <property type="project" value="UniProtKB-KW"/>
</dbReference>
<evidence type="ECO:0000259" key="3">
    <source>
        <dbReference type="Pfam" id="PF13649"/>
    </source>
</evidence>
<dbReference type="CDD" id="cd02440">
    <property type="entry name" value="AdoMet_MTases"/>
    <property type="match status" value="1"/>
</dbReference>
<dbReference type="HOGENOM" id="CLU_069129_7_0_9"/>
<dbReference type="Gene3D" id="3.40.50.150">
    <property type="entry name" value="Vaccinia Virus protein VP39"/>
    <property type="match status" value="1"/>
</dbReference>
<protein>
    <submittedName>
        <fullName evidence="4">Methyltransferase</fullName>
    </submittedName>
</protein>
<dbReference type="InterPro" id="IPR029063">
    <property type="entry name" value="SAM-dependent_MTases_sf"/>
</dbReference>
<proteinExistence type="predicted"/>
<dbReference type="RefSeq" id="WP_002065321.1">
    <property type="nucleotide sequence ID" value="NZ_CM000737.1"/>
</dbReference>
<dbReference type="SUPFAM" id="SSF53335">
    <property type="entry name" value="S-adenosyl-L-methionine-dependent methyltransferases"/>
    <property type="match status" value="1"/>
</dbReference>
<evidence type="ECO:0000313" key="4">
    <source>
        <dbReference type="EMBL" id="EEL70872.1"/>
    </source>
</evidence>
<reference evidence="4" key="1">
    <citation type="journal article" date="2012" name="Genome Res.">
        <title>Genomic characterization of the Bacillus cereus sensu lato species: Backdrop to the evolution of Bacillus anthracis.</title>
        <authorList>
            <person name="Zwick M.E."/>
            <person name="Joseph S.J."/>
            <person name="Didelot X."/>
            <person name="Chen P.E."/>
            <person name="Bishop-Lilly K.A."/>
            <person name="Stewart A.C."/>
            <person name="Willner K."/>
            <person name="Nolan N."/>
            <person name="Lentz S."/>
            <person name="Thomason M.K."/>
            <person name="Sozhamannan S."/>
            <person name="Mateczun A.J."/>
            <person name="Du L."/>
            <person name="Read T.D."/>
        </authorList>
    </citation>
    <scope>NUCLEOTIDE SEQUENCE [LARGE SCALE GENOMIC DNA]</scope>
    <source>
        <strain evidence="4">AH603</strain>
    </source>
</reference>
<dbReference type="Proteomes" id="UP000001753">
    <property type="component" value="Chromosome"/>
</dbReference>
<evidence type="ECO:0000256" key="2">
    <source>
        <dbReference type="ARBA" id="ARBA00022679"/>
    </source>
</evidence>
<dbReference type="Gene3D" id="2.20.25.110">
    <property type="entry name" value="S-adenosyl-L-methionine-dependent methyltransferases"/>
    <property type="match status" value="1"/>
</dbReference>
<evidence type="ECO:0000256" key="1">
    <source>
        <dbReference type="ARBA" id="ARBA00022603"/>
    </source>
</evidence>
<dbReference type="InterPro" id="IPR041698">
    <property type="entry name" value="Methyltransf_25"/>
</dbReference>
<accession>C2XTX9</accession>
<dbReference type="EMBL" id="ACMP01000067">
    <property type="protein sequence ID" value="EEL70872.1"/>
    <property type="molecule type" value="Genomic_DNA"/>
</dbReference>
<keyword evidence="1 4" id="KW-0489">Methyltransferase</keyword>
<dbReference type="Pfam" id="PF13649">
    <property type="entry name" value="Methyltransf_25"/>
    <property type="match status" value="1"/>
</dbReference>
<dbReference type="AlphaFoldDB" id="C2XTX9"/>
<keyword evidence="2 4" id="KW-0808">Transferase</keyword>
<dbReference type="GO" id="GO:0008168">
    <property type="term" value="F:methyltransferase activity"/>
    <property type="evidence" value="ECO:0007669"/>
    <property type="project" value="UniProtKB-KW"/>
</dbReference>
<sequence>MKRGISLQTNWSLSEYENPKRYDVENKSLSDFPFLLSWAKKLNIQNEWILDIACGTGRVTIPFIEEGYHMIGVDIHEGMLAEAKSKSASLTNVKWLQQDCLQLNIEETIPLAFMVGHGFQHFLTNTHQNQLLTSVHNALADNGILIFDTRFPSKEELMQPSTEEYWTTVTDEKGRRCDLYTEMNYDSIQQIQHYITTRKFYERDTLVEELKTTIDLRYTYPQELERLLEANGFELLHIYNDWEGNELREDCYSMVVICRKKR</sequence>
<comment type="caution">
    <text evidence="4">The sequence shown here is derived from an EMBL/GenBank/DDBJ whole genome shotgun (WGS) entry which is preliminary data.</text>
</comment>